<evidence type="ECO:0000256" key="4">
    <source>
        <dbReference type="ARBA" id="ARBA00023136"/>
    </source>
</evidence>
<name>A0A1I2N2X1_9BACT</name>
<sequence length="377" mass="40111">MAATDILPDKKYTASLQTEVDAAFLYERIAAAEEVPAIASMFRELGAIEHEHVTKMEAGLRSKGIAIALPPPSWRARMLDRIGKVFGYGYVIGVLLDTEKSITNAQLTQKEKSHIPISGDEANHVKILQTLLNNKSKVTGEHLSRIEGKHRTIGGNALRAAVLGANDGLVSNMSLVMGVAGATEGQSGVLLAGMAGLLAGALSMALGEWISVKSSQELYERQMALEMLEIETNPEGEKRELALIYMAKGIPEAQAHQMADAAIQDTEHAHEILVKEELGINAEELKGSAWEAAIASFILFAIGAILPVIPFFYTSGYAAIFQSLGFSAAGLFVIGAAITLFTGKSIWFSGFRQVLFGLAAAAITFGIGKLLGVSIAG</sequence>
<evidence type="ECO:0000256" key="3">
    <source>
        <dbReference type="ARBA" id="ARBA00022989"/>
    </source>
</evidence>
<evidence type="ECO:0000313" key="7">
    <source>
        <dbReference type="Proteomes" id="UP000198724"/>
    </source>
</evidence>
<dbReference type="GO" id="GO:0030026">
    <property type="term" value="P:intracellular manganese ion homeostasis"/>
    <property type="evidence" value="ECO:0007669"/>
    <property type="project" value="InterPro"/>
</dbReference>
<keyword evidence="4 5" id="KW-0472">Membrane</keyword>
<dbReference type="PANTHER" id="PTHR31851">
    <property type="entry name" value="FE(2+)/MN(2+) TRANSPORTER PCL1"/>
    <property type="match status" value="1"/>
</dbReference>
<comment type="subcellular location">
    <subcellularLocation>
        <location evidence="1">Endomembrane system</location>
        <topology evidence="1">Multi-pass membrane protein</topology>
    </subcellularLocation>
</comment>
<gene>
    <name evidence="6" type="ORF">SAMN05421739_101576</name>
</gene>
<dbReference type="SUPFAM" id="SSF47240">
    <property type="entry name" value="Ferritin-like"/>
    <property type="match status" value="1"/>
</dbReference>
<dbReference type="AlphaFoldDB" id="A0A1I2N2X1"/>
<evidence type="ECO:0000256" key="5">
    <source>
        <dbReference type="SAM" id="Phobius"/>
    </source>
</evidence>
<evidence type="ECO:0000256" key="2">
    <source>
        <dbReference type="ARBA" id="ARBA00022692"/>
    </source>
</evidence>
<keyword evidence="3 5" id="KW-1133">Transmembrane helix</keyword>
<organism evidence="6 7">
    <name type="scientific">Pontibacter chinhatensis</name>
    <dbReference type="NCBI Taxonomy" id="1436961"/>
    <lineage>
        <taxon>Bacteria</taxon>
        <taxon>Pseudomonadati</taxon>
        <taxon>Bacteroidota</taxon>
        <taxon>Cytophagia</taxon>
        <taxon>Cytophagales</taxon>
        <taxon>Hymenobacteraceae</taxon>
        <taxon>Pontibacter</taxon>
    </lineage>
</organism>
<dbReference type="Pfam" id="PF01988">
    <property type="entry name" value="VIT1"/>
    <property type="match status" value="1"/>
</dbReference>
<evidence type="ECO:0000256" key="1">
    <source>
        <dbReference type="ARBA" id="ARBA00004127"/>
    </source>
</evidence>
<protein>
    <submittedName>
        <fullName evidence="6">Predicted Fe2+/Mn2+ transporter, VIT1/CCC1 family</fullName>
    </submittedName>
</protein>
<dbReference type="InterPro" id="IPR009078">
    <property type="entry name" value="Ferritin-like_SF"/>
</dbReference>
<evidence type="ECO:0000313" key="6">
    <source>
        <dbReference type="EMBL" id="SFF97993.1"/>
    </source>
</evidence>
<dbReference type="STRING" id="1436961.SAMN05421739_101576"/>
<dbReference type="Proteomes" id="UP000198724">
    <property type="component" value="Unassembled WGS sequence"/>
</dbReference>
<dbReference type="EMBL" id="FOOT01000001">
    <property type="protein sequence ID" value="SFF97993.1"/>
    <property type="molecule type" value="Genomic_DNA"/>
</dbReference>
<proteinExistence type="predicted"/>
<keyword evidence="2 5" id="KW-0812">Transmembrane</keyword>
<dbReference type="InterPro" id="IPR008217">
    <property type="entry name" value="Ccc1_fam"/>
</dbReference>
<dbReference type="GO" id="GO:0012505">
    <property type="term" value="C:endomembrane system"/>
    <property type="evidence" value="ECO:0007669"/>
    <property type="project" value="UniProtKB-SubCell"/>
</dbReference>
<feature type="transmembrane region" description="Helical" evidence="5">
    <location>
        <begin position="319"/>
        <end position="342"/>
    </location>
</feature>
<dbReference type="GO" id="GO:0005384">
    <property type="term" value="F:manganese ion transmembrane transporter activity"/>
    <property type="evidence" value="ECO:0007669"/>
    <property type="project" value="InterPro"/>
</dbReference>
<feature type="transmembrane region" description="Helical" evidence="5">
    <location>
        <begin position="189"/>
        <end position="212"/>
    </location>
</feature>
<keyword evidence="7" id="KW-1185">Reference proteome</keyword>
<dbReference type="OrthoDB" id="188924at2"/>
<accession>A0A1I2N2X1</accession>
<reference evidence="7" key="1">
    <citation type="submission" date="2016-10" db="EMBL/GenBank/DDBJ databases">
        <authorList>
            <person name="Varghese N."/>
            <person name="Submissions S."/>
        </authorList>
    </citation>
    <scope>NUCLEOTIDE SEQUENCE [LARGE SCALE GENOMIC DNA]</scope>
    <source>
        <strain evidence="7">LP51</strain>
    </source>
</reference>
<feature type="transmembrane region" description="Helical" evidence="5">
    <location>
        <begin position="354"/>
        <end position="376"/>
    </location>
</feature>
<feature type="transmembrane region" description="Helical" evidence="5">
    <location>
        <begin position="292"/>
        <end position="313"/>
    </location>
</feature>
<dbReference type="RefSeq" id="WP_092098819.1">
    <property type="nucleotide sequence ID" value="NZ_FOOT01000001.1"/>
</dbReference>